<organism evidence="1 2">
    <name type="scientific">Siccirubricoccus soli</name>
    <dbReference type="NCBI Taxonomy" id="2899147"/>
    <lineage>
        <taxon>Bacteria</taxon>
        <taxon>Pseudomonadati</taxon>
        <taxon>Pseudomonadota</taxon>
        <taxon>Alphaproteobacteria</taxon>
        <taxon>Acetobacterales</taxon>
        <taxon>Roseomonadaceae</taxon>
        <taxon>Siccirubricoccus</taxon>
    </lineage>
</organism>
<evidence type="ECO:0000313" key="2">
    <source>
        <dbReference type="Proteomes" id="UP001523392"/>
    </source>
</evidence>
<sequence>MTELDIANFAIAGELTLSVVVVRLPLEEGSVEEVDDGHFIDIPERQHWFTGTLDLWPHDVWQAMTAGSHDVTSFRAEHGRYRSLWSRDAEAGAFTVPRDRLVVRHAELERFEAAQEAGPPDRTVAVRVGSRGALPKYDWDEFWCEVAVSMQIDGMPASQAAMVRRMEDWFATRDQHPDRSTVKKKIALLWRRHQEALARLPA</sequence>
<evidence type="ECO:0000313" key="1">
    <source>
        <dbReference type="EMBL" id="MCO6415148.1"/>
    </source>
</evidence>
<keyword evidence="2" id="KW-1185">Reference proteome</keyword>
<protein>
    <submittedName>
        <fullName evidence="1">Uncharacterized protein</fullName>
    </submittedName>
</protein>
<accession>A0ABT1CZP8</accession>
<dbReference type="Proteomes" id="UP001523392">
    <property type="component" value="Unassembled WGS sequence"/>
</dbReference>
<proteinExistence type="predicted"/>
<gene>
    <name evidence="1" type="ORF">JYK14_03025</name>
</gene>
<dbReference type="EMBL" id="JAFIRR010000016">
    <property type="protein sequence ID" value="MCO6415148.1"/>
    <property type="molecule type" value="Genomic_DNA"/>
</dbReference>
<reference evidence="1 2" key="1">
    <citation type="submission" date="2021-12" db="EMBL/GenBank/DDBJ databases">
        <title>Siccirubricoccus leaddurans sp. nov., a high concentration Zn2+ tolerance bacterium.</title>
        <authorList>
            <person name="Cao Y."/>
        </authorList>
    </citation>
    <scope>NUCLEOTIDE SEQUENCE [LARGE SCALE GENOMIC DNA]</scope>
    <source>
        <strain evidence="1 2">KC 17139</strain>
    </source>
</reference>
<name>A0ABT1CZP8_9PROT</name>
<comment type="caution">
    <text evidence="1">The sequence shown here is derived from an EMBL/GenBank/DDBJ whole genome shotgun (WGS) entry which is preliminary data.</text>
</comment>